<evidence type="ECO:0000259" key="2">
    <source>
        <dbReference type="Pfam" id="PF05651"/>
    </source>
</evidence>
<organism evidence="3 4">
    <name type="scientific">Xanthomonas oryzae pv. oryzae (strain KACC10331 / KXO85)</name>
    <dbReference type="NCBI Taxonomy" id="291331"/>
    <lineage>
        <taxon>Bacteria</taxon>
        <taxon>Pseudomonadati</taxon>
        <taxon>Pseudomonadota</taxon>
        <taxon>Gammaproteobacteria</taxon>
        <taxon>Lysobacterales</taxon>
        <taxon>Lysobacteraceae</taxon>
        <taxon>Xanthomonas</taxon>
    </lineage>
</organism>
<feature type="region of interest" description="Disordered" evidence="1">
    <location>
        <begin position="1"/>
        <end position="44"/>
    </location>
</feature>
<dbReference type="InterPro" id="IPR008599">
    <property type="entry name" value="Diacid_rec"/>
</dbReference>
<accession>Q5GTV1</accession>
<feature type="region of interest" description="Disordered" evidence="1">
    <location>
        <begin position="109"/>
        <end position="129"/>
    </location>
</feature>
<dbReference type="KEGG" id="xoo:XOO4618"/>
<protein>
    <submittedName>
        <fullName evidence="3">Sugar diacide regulator</fullName>
    </submittedName>
</protein>
<evidence type="ECO:0000256" key="1">
    <source>
        <dbReference type="SAM" id="MobiDB-lite"/>
    </source>
</evidence>
<feature type="compositionally biased region" description="Basic and acidic residues" evidence="1">
    <location>
        <begin position="1"/>
        <end position="11"/>
    </location>
</feature>
<feature type="domain" description="Putative sugar diacid recognition" evidence="2">
    <location>
        <begin position="61"/>
        <end position="114"/>
    </location>
</feature>
<dbReference type="AlphaFoldDB" id="Q5GTV1"/>
<keyword evidence="4" id="KW-1185">Reference proteome</keyword>
<sequence>MASARRIEPRQRRSAPFAQMLGHRRATRPTPNHTRGEQVRTEHATVTSLDRINRPQPMLTLDRTLAQSSVDRAMTIIDGNVDAMDHSGVIIASGAPARFGRLHARAQSVRAHARQQPAADPAGPGPVFSAVQRPGVVAPDRAHHHAHRQGACAARRCILLRQLSPAAAGRRPASGLASRAIAQAAAGIAGAGPSRPVVEDLVGLVWCRHAHGPHRQGAGHPSQYPELPHAAHAGTVRSGPEQHRRLHAPVPGAADARRQRRHRGEHGHGQRRLSAAPPAQRAQCGAVQWRTERRLG</sequence>
<feature type="region of interest" description="Disordered" evidence="1">
    <location>
        <begin position="233"/>
        <end position="296"/>
    </location>
</feature>
<feature type="compositionally biased region" description="Low complexity" evidence="1">
    <location>
        <begin position="114"/>
        <end position="126"/>
    </location>
</feature>
<dbReference type="HOGENOM" id="CLU_939937_0_0_6"/>
<evidence type="ECO:0000313" key="3">
    <source>
        <dbReference type="EMBL" id="AAW77872.1"/>
    </source>
</evidence>
<dbReference type="Pfam" id="PF05651">
    <property type="entry name" value="Diacid_rec"/>
    <property type="match status" value="1"/>
</dbReference>
<proteinExistence type="predicted"/>
<gene>
    <name evidence="3" type="ordered locus">XOO4618</name>
</gene>
<name>Q5GTV1_XANOR</name>
<dbReference type="EMBL" id="AE013598">
    <property type="protein sequence ID" value="AAW77872.1"/>
    <property type="molecule type" value="Genomic_DNA"/>
</dbReference>
<feature type="compositionally biased region" description="Basic and acidic residues" evidence="1">
    <location>
        <begin position="34"/>
        <end position="43"/>
    </location>
</feature>
<evidence type="ECO:0000313" key="4">
    <source>
        <dbReference type="Proteomes" id="UP000006735"/>
    </source>
</evidence>
<dbReference type="Proteomes" id="UP000006735">
    <property type="component" value="Chromosome"/>
</dbReference>
<reference evidence="3 4" key="1">
    <citation type="journal article" date="2005" name="Nucleic Acids Res.">
        <title>The genome sequence of Xanthomonas oryzae pathovar oryzae KACC10331, the bacterial blight pathogen of rice.</title>
        <authorList>
            <person name="Lee B.M."/>
            <person name="Park Y.J."/>
            <person name="Park D.S."/>
            <person name="Kang H.W."/>
            <person name="Kim J.G."/>
            <person name="Song E.S."/>
            <person name="Park I.C."/>
            <person name="Yoon U.H."/>
            <person name="Hahn J.H."/>
            <person name="Koo B.S."/>
            <person name="Lee G.B."/>
            <person name="Kim H."/>
            <person name="Park H.S."/>
            <person name="Yoon K.O."/>
            <person name="Kim J.H."/>
            <person name="Jung C.H."/>
            <person name="Koh N.H."/>
            <person name="Seo J.S."/>
            <person name="Go S.J."/>
        </authorList>
    </citation>
    <scope>NUCLEOTIDE SEQUENCE [LARGE SCALE GENOMIC DNA]</scope>
    <source>
        <strain evidence="4">KACC10331 / KXO85</strain>
    </source>
</reference>
<dbReference type="STRING" id="291331.XOO4618"/>
<feature type="compositionally biased region" description="Basic residues" evidence="1">
    <location>
        <begin position="258"/>
        <end position="271"/>
    </location>
</feature>